<dbReference type="PANTHER" id="PTHR13950">
    <property type="entry name" value="RABCONNECTIN-RELATED"/>
    <property type="match status" value="1"/>
</dbReference>
<accession>A0ABD2Q5V5</accession>
<comment type="caution">
    <text evidence="2">The sequence shown here is derived from an EMBL/GenBank/DDBJ whole genome shotgun (WGS) entry which is preliminary data.</text>
</comment>
<evidence type="ECO:0000256" key="1">
    <source>
        <dbReference type="SAM" id="MobiDB-lite"/>
    </source>
</evidence>
<gene>
    <name evidence="2" type="primary">DMXL1_3</name>
    <name evidence="2" type="ORF">Ciccas_006405</name>
</gene>
<organism evidence="2 3">
    <name type="scientific">Cichlidogyrus casuarinus</name>
    <dbReference type="NCBI Taxonomy" id="1844966"/>
    <lineage>
        <taxon>Eukaryota</taxon>
        <taxon>Metazoa</taxon>
        <taxon>Spiralia</taxon>
        <taxon>Lophotrochozoa</taxon>
        <taxon>Platyhelminthes</taxon>
        <taxon>Monogenea</taxon>
        <taxon>Monopisthocotylea</taxon>
        <taxon>Dactylogyridea</taxon>
        <taxon>Ancyrocephalidae</taxon>
        <taxon>Cichlidogyrus</taxon>
    </lineage>
</organism>
<sequence length="964" mass="107214">MINISERSSLTGHCFDTHLLRAHPLASLILSSSHSPSRDGSELLLWSFEPVGPLSTGVELTSSMQNSIGSGLKMFSGLSEIARLQTDRFAFEQIAWFPTLVPTSLDACTESQQGVAPSYDPLVLFVTNVEEELRLFVAFSATQRGFLNAELAALRSNNGGRLISLKHSGTSGLVIQLSSQLHISDPDSENLLLHVFPGDMIGCPSSQESLKTFFITRVSRSRNKVASSPARDIDRRLIDPAKPNISSRVVQVEVAASYFNWLTNVCPPYVFATSHQNGQVLFWACEKTETGVSLREWRMPLQLHGSSRINVNMVTTTRPMLLSQKQRQLTEQQSTTEQEHGGFERAEFARVLHFASAHTGRLAVAFISPLAGEKCTEEKFNSIWFPDARLQVAIYECDSTGGCEWMLEDTIDLSIEIEKCLYYRNLITEQQRQSFFERFPPKEPNNAIRLDWVSTEDGCFLLSVFLFEQALIVFAPSCREITMAQARPFSVPTSPSHPTGQTKPSYEAASGKSALVVSIGPAAGSTLIASLGEVGICWIRLSKVIISSELNSRLDQMHGSDRISALWLKNGLIVLGLRSEIQVISQWPSEMHSGQAQMDRNLFIKFTWFLDKSSPRYFFATKANICDIGIVDSDINTSVVPESLPAKPDEPVEMEEDRKASLSCSLTAARLTKTYSAYNLTKNSHIDLSSTVMNRAPISRISPKQSDRPPAPHSDKHILTIHNVDLGVPQDFIASVGLFEAVYLVHPVLPQFHPRQLLEWMNLGKLRRVQAILVHLTRCLIAIQYGGMEPAEEADNPGEKGKRRKSIYVEESKNESTKKHAFTTQSELEIQSIPPLPLYVLTAIDSIMNNGSMDISSRHASVTGPSNRKNKQNQNDDLFLVTSNDLDLNLEDDTLLDDLGEESEDVFHGTKESEQDSAKQALAYYESLALTSRQHTANTRLLRPAALYGLLKFTSHHLKSLSEL</sequence>
<dbReference type="InterPro" id="IPR052208">
    <property type="entry name" value="DmX-like/RAVE_component"/>
</dbReference>
<reference evidence="2 3" key="1">
    <citation type="submission" date="2024-11" db="EMBL/GenBank/DDBJ databases">
        <title>Adaptive evolution of stress response genes in parasites aligns with host niche diversity.</title>
        <authorList>
            <person name="Hahn C."/>
            <person name="Resl P."/>
        </authorList>
    </citation>
    <scope>NUCLEOTIDE SEQUENCE [LARGE SCALE GENOMIC DNA]</scope>
    <source>
        <strain evidence="2">EGGRZ-B1_66</strain>
        <tissue evidence="2">Body</tissue>
    </source>
</reference>
<keyword evidence="3" id="KW-1185">Reference proteome</keyword>
<proteinExistence type="predicted"/>
<dbReference type="EMBL" id="JBJKFK010000860">
    <property type="protein sequence ID" value="KAL3314971.1"/>
    <property type="molecule type" value="Genomic_DNA"/>
</dbReference>
<name>A0ABD2Q5V5_9PLAT</name>
<feature type="region of interest" description="Disordered" evidence="1">
    <location>
        <begin position="856"/>
        <end position="876"/>
    </location>
</feature>
<evidence type="ECO:0000313" key="2">
    <source>
        <dbReference type="EMBL" id="KAL3314971.1"/>
    </source>
</evidence>
<dbReference type="Proteomes" id="UP001626550">
    <property type="component" value="Unassembled WGS sequence"/>
</dbReference>
<dbReference type="AlphaFoldDB" id="A0ABD2Q5V5"/>
<protein>
    <submittedName>
        <fullName evidence="2">DmX-like protein 1</fullName>
    </submittedName>
</protein>
<evidence type="ECO:0000313" key="3">
    <source>
        <dbReference type="Proteomes" id="UP001626550"/>
    </source>
</evidence>
<dbReference type="PANTHER" id="PTHR13950:SF9">
    <property type="entry name" value="RABCONNECTIN-3A"/>
    <property type="match status" value="1"/>
</dbReference>